<keyword evidence="2" id="KW-1133">Transmembrane helix</keyword>
<evidence type="ECO:0000256" key="1">
    <source>
        <dbReference type="SAM" id="Coils"/>
    </source>
</evidence>
<feature type="coiled-coil region" evidence="1">
    <location>
        <begin position="312"/>
        <end position="343"/>
    </location>
</feature>
<keyword evidence="2" id="KW-0472">Membrane</keyword>
<evidence type="ECO:0008006" key="5">
    <source>
        <dbReference type="Google" id="ProtNLM"/>
    </source>
</evidence>
<sequence>MPDFAAFQEQLAAITSCVLKISHAMGGDSALADNLPGWTDLKDKPRQVLVHEGRICLVCVLFGPSGAGKSTLFKLLTTIDVPSGERRRPMTHNCAVAVPAPLQGVVDVTRLFPGHSMLPLTDVEMLKDAQRSGDELFYAYYEENDTASAWLVLADVPDFNTVVRRNWSKAEKMLGRAETVVFVVYPEAYKDEAVIDQLLKCASKAGHLAYLVTKLPPEDAADTAREIWQDVLDHARHAPEFQRLRSDGGSIADFLDNAAVYYSPRNSSPALSDVKPLNPTTPDFRSLLKGQDAAAIYWSNLLEVSEQGIASAARLSQQAVDLIRELEDKRRRAEQRITDIGARIAGSQFPAGELVELIISTVKESRPRWLRTVTLPFAMGARMFLSVRKLIAKFRKTDRNAILKERQHLERQRLDDAVEVLLEWWRVDFPSEAATGLLQAGRCRTAAQQFRQQELPRVRGDWKEAMRGDVREWAGKHPWFGSLIGTLSEMLVLFGGAALVLDLAISGGIFGAVGQLGIAGAAGAGSIGAGTVMKMFEELKLKEILIKADASWRDQRSAELAAHLREHLAFPLFLQSWTQTMNTLNEAQPKQCLLACQNVRDQWMSKTRH</sequence>
<feature type="transmembrane region" description="Helical" evidence="2">
    <location>
        <begin position="490"/>
        <end position="510"/>
    </location>
</feature>
<accession>A0A1G6BYM5</accession>
<keyword evidence="4" id="KW-1185">Reference proteome</keyword>
<proteinExistence type="predicted"/>
<keyword evidence="1" id="KW-0175">Coiled coil</keyword>
<evidence type="ECO:0000256" key="2">
    <source>
        <dbReference type="SAM" id="Phobius"/>
    </source>
</evidence>
<dbReference type="InterPro" id="IPR027417">
    <property type="entry name" value="P-loop_NTPase"/>
</dbReference>
<dbReference type="EMBL" id="FMXO01000006">
    <property type="protein sequence ID" value="SDB25741.1"/>
    <property type="molecule type" value="Genomic_DNA"/>
</dbReference>
<protein>
    <recommendedName>
        <fullName evidence="5">50S ribosome-binding GTPase</fullName>
    </recommendedName>
</protein>
<dbReference type="Gene3D" id="3.40.50.300">
    <property type="entry name" value="P-loop containing nucleotide triphosphate hydrolases"/>
    <property type="match status" value="1"/>
</dbReference>
<reference evidence="3 4" key="1">
    <citation type="submission" date="2016-10" db="EMBL/GenBank/DDBJ databases">
        <authorList>
            <person name="de Groot N.N."/>
        </authorList>
    </citation>
    <scope>NUCLEOTIDE SEQUENCE [LARGE SCALE GENOMIC DNA]</scope>
    <source>
        <strain evidence="3 4">ASO4-2</strain>
    </source>
</reference>
<organism evidence="3 4">
    <name type="scientific">Desulfonatronum thiosulfatophilum</name>
    <dbReference type="NCBI Taxonomy" id="617002"/>
    <lineage>
        <taxon>Bacteria</taxon>
        <taxon>Pseudomonadati</taxon>
        <taxon>Thermodesulfobacteriota</taxon>
        <taxon>Desulfovibrionia</taxon>
        <taxon>Desulfovibrionales</taxon>
        <taxon>Desulfonatronaceae</taxon>
        <taxon>Desulfonatronum</taxon>
    </lineage>
</organism>
<keyword evidence="2" id="KW-0812">Transmembrane</keyword>
<name>A0A1G6BYM5_9BACT</name>
<gene>
    <name evidence="3" type="ORF">SAMN05660653_01220</name>
</gene>
<dbReference type="SUPFAM" id="SSF52540">
    <property type="entry name" value="P-loop containing nucleoside triphosphate hydrolases"/>
    <property type="match status" value="1"/>
</dbReference>
<evidence type="ECO:0000313" key="4">
    <source>
        <dbReference type="Proteomes" id="UP000198771"/>
    </source>
</evidence>
<feature type="transmembrane region" description="Helical" evidence="2">
    <location>
        <begin position="516"/>
        <end position="536"/>
    </location>
</feature>
<dbReference type="AlphaFoldDB" id="A0A1G6BYM5"/>
<evidence type="ECO:0000313" key="3">
    <source>
        <dbReference type="EMBL" id="SDB25741.1"/>
    </source>
</evidence>
<dbReference type="Proteomes" id="UP000198771">
    <property type="component" value="Unassembled WGS sequence"/>
</dbReference>
<dbReference type="STRING" id="617002.SAMN05660653_01220"/>